<evidence type="ECO:0000256" key="1">
    <source>
        <dbReference type="SAM" id="MobiDB-lite"/>
    </source>
</evidence>
<evidence type="ECO:0000313" key="2">
    <source>
        <dbReference type="EMBL" id="SVB21253.1"/>
    </source>
</evidence>
<gene>
    <name evidence="2" type="ORF">METZ01_LOCUS174107</name>
</gene>
<organism evidence="2">
    <name type="scientific">marine metagenome</name>
    <dbReference type="NCBI Taxonomy" id="408172"/>
    <lineage>
        <taxon>unclassified sequences</taxon>
        <taxon>metagenomes</taxon>
        <taxon>ecological metagenomes</taxon>
    </lineage>
</organism>
<feature type="region of interest" description="Disordered" evidence="1">
    <location>
        <begin position="22"/>
        <end position="41"/>
    </location>
</feature>
<reference evidence="2" key="1">
    <citation type="submission" date="2018-05" db="EMBL/GenBank/DDBJ databases">
        <authorList>
            <person name="Lanie J.A."/>
            <person name="Ng W.-L."/>
            <person name="Kazmierczak K.M."/>
            <person name="Andrzejewski T.M."/>
            <person name="Davidsen T.M."/>
            <person name="Wayne K.J."/>
            <person name="Tettelin H."/>
            <person name="Glass J.I."/>
            <person name="Rusch D."/>
            <person name="Podicherti R."/>
            <person name="Tsui H.-C.T."/>
            <person name="Winkler M.E."/>
        </authorList>
    </citation>
    <scope>NUCLEOTIDE SEQUENCE</scope>
</reference>
<sequence length="41" mass="4559">MYLLVTHLTHVFPVAGRLHSLSPAGQEATRARPAWHARPVN</sequence>
<protein>
    <submittedName>
        <fullName evidence="2">Uncharacterized protein</fullName>
    </submittedName>
</protein>
<dbReference type="AlphaFoldDB" id="A0A382C7J1"/>
<feature type="non-terminal residue" evidence="2">
    <location>
        <position position="41"/>
    </location>
</feature>
<name>A0A382C7J1_9ZZZZ</name>
<dbReference type="EMBL" id="UINC01032878">
    <property type="protein sequence ID" value="SVB21253.1"/>
    <property type="molecule type" value="Genomic_DNA"/>
</dbReference>
<accession>A0A382C7J1</accession>
<proteinExistence type="predicted"/>